<dbReference type="SUPFAM" id="SSF54928">
    <property type="entry name" value="RNA-binding domain, RBD"/>
    <property type="match status" value="1"/>
</dbReference>
<dbReference type="InterPro" id="IPR035979">
    <property type="entry name" value="RBD_domain_sf"/>
</dbReference>
<evidence type="ECO:0000313" key="5">
    <source>
        <dbReference type="Proteomes" id="UP001396334"/>
    </source>
</evidence>
<keyword evidence="5" id="KW-1185">Reference proteome</keyword>
<dbReference type="InterPro" id="IPR012677">
    <property type="entry name" value="Nucleotide-bd_a/b_plait_sf"/>
</dbReference>
<dbReference type="PANTHER" id="PTHR10352">
    <property type="entry name" value="EUKARYOTIC TRANSLATION INITIATION FACTOR 3 SUBUNIT G"/>
    <property type="match status" value="1"/>
</dbReference>
<comment type="caution">
    <text evidence="4">The sequence shown here is derived from an EMBL/GenBank/DDBJ whole genome shotgun (WGS) entry which is preliminary data.</text>
</comment>
<reference evidence="4 5" key="1">
    <citation type="journal article" date="2024" name="G3 (Bethesda)">
        <title>Genome assembly of Hibiscus sabdariffa L. provides insights into metabolisms of medicinal natural products.</title>
        <authorList>
            <person name="Kim T."/>
        </authorList>
    </citation>
    <scope>NUCLEOTIDE SEQUENCE [LARGE SCALE GENOMIC DNA]</scope>
    <source>
        <strain evidence="4">TK-2024</strain>
        <tissue evidence="4">Old leaves</tissue>
    </source>
</reference>
<gene>
    <name evidence="4" type="ORF">V6N11_039366</name>
</gene>
<dbReference type="CDD" id="cd00590">
    <property type="entry name" value="RRM_SF"/>
    <property type="match status" value="1"/>
</dbReference>
<evidence type="ECO:0000256" key="1">
    <source>
        <dbReference type="ARBA" id="ARBA00022884"/>
    </source>
</evidence>
<evidence type="ECO:0000313" key="4">
    <source>
        <dbReference type="EMBL" id="KAK9026529.1"/>
    </source>
</evidence>
<evidence type="ECO:0000256" key="2">
    <source>
        <dbReference type="PROSITE-ProRule" id="PRU00176"/>
    </source>
</evidence>
<sequence length="177" mass="19925">MQRRGVTLFVENIPSRMQWKGLWHLFARHGEVTRTYVARKLSRGGKRFAFVSFGEDSDATRPMERLNGFNVYGYRLMVKSGKVKIPVESTVSQSESSSEFSFDHKQSTHLGKKTRMDDVEMDTLIGERAGKDVGAGFEQSIENMKGLLGEKEKSVSINLISAPKIVGENEKKYGNEA</sequence>
<keyword evidence="1 2" id="KW-0694">RNA-binding</keyword>
<dbReference type="EMBL" id="JBBPBN010000013">
    <property type="protein sequence ID" value="KAK9026529.1"/>
    <property type="molecule type" value="Genomic_DNA"/>
</dbReference>
<feature type="domain" description="RRM" evidence="3">
    <location>
        <begin position="6"/>
        <end position="83"/>
    </location>
</feature>
<dbReference type="Pfam" id="PF00076">
    <property type="entry name" value="RRM_1"/>
    <property type="match status" value="1"/>
</dbReference>
<accession>A0ABR2SNI3</accession>
<organism evidence="4 5">
    <name type="scientific">Hibiscus sabdariffa</name>
    <name type="common">roselle</name>
    <dbReference type="NCBI Taxonomy" id="183260"/>
    <lineage>
        <taxon>Eukaryota</taxon>
        <taxon>Viridiplantae</taxon>
        <taxon>Streptophyta</taxon>
        <taxon>Embryophyta</taxon>
        <taxon>Tracheophyta</taxon>
        <taxon>Spermatophyta</taxon>
        <taxon>Magnoliopsida</taxon>
        <taxon>eudicotyledons</taxon>
        <taxon>Gunneridae</taxon>
        <taxon>Pentapetalae</taxon>
        <taxon>rosids</taxon>
        <taxon>malvids</taxon>
        <taxon>Malvales</taxon>
        <taxon>Malvaceae</taxon>
        <taxon>Malvoideae</taxon>
        <taxon>Hibiscus</taxon>
    </lineage>
</organism>
<proteinExistence type="predicted"/>
<dbReference type="Gene3D" id="3.30.70.330">
    <property type="match status" value="1"/>
</dbReference>
<dbReference type="Proteomes" id="UP001396334">
    <property type="component" value="Unassembled WGS sequence"/>
</dbReference>
<dbReference type="PROSITE" id="PS50102">
    <property type="entry name" value="RRM"/>
    <property type="match status" value="1"/>
</dbReference>
<protein>
    <recommendedName>
        <fullName evidence="3">RRM domain-containing protein</fullName>
    </recommendedName>
</protein>
<dbReference type="InterPro" id="IPR000504">
    <property type="entry name" value="RRM_dom"/>
</dbReference>
<name>A0ABR2SNI3_9ROSI</name>
<dbReference type="SMART" id="SM00360">
    <property type="entry name" value="RRM"/>
    <property type="match status" value="1"/>
</dbReference>
<evidence type="ECO:0000259" key="3">
    <source>
        <dbReference type="PROSITE" id="PS50102"/>
    </source>
</evidence>